<feature type="region of interest" description="Disordered" evidence="8">
    <location>
        <begin position="370"/>
        <end position="396"/>
    </location>
</feature>
<dbReference type="GO" id="GO:0015833">
    <property type="term" value="P:peptide transport"/>
    <property type="evidence" value="ECO:0007669"/>
    <property type="project" value="InterPro"/>
</dbReference>
<evidence type="ECO:0000313" key="11">
    <source>
        <dbReference type="Proteomes" id="UP000295198"/>
    </source>
</evidence>
<evidence type="ECO:0000256" key="5">
    <source>
        <dbReference type="ARBA" id="ARBA00022741"/>
    </source>
</evidence>
<organism evidence="10 11">
    <name type="scientific">Nocardioides guangzhouensis</name>
    <dbReference type="NCBI Taxonomy" id="2497878"/>
    <lineage>
        <taxon>Bacteria</taxon>
        <taxon>Bacillati</taxon>
        <taxon>Actinomycetota</taxon>
        <taxon>Actinomycetes</taxon>
        <taxon>Propionibacteriales</taxon>
        <taxon>Nocardioidaceae</taxon>
        <taxon>Nocardioides</taxon>
    </lineage>
</organism>
<dbReference type="InterPro" id="IPR027417">
    <property type="entry name" value="P-loop_NTPase"/>
</dbReference>
<dbReference type="SUPFAM" id="SSF52540">
    <property type="entry name" value="P-loop containing nucleoside triphosphate hydrolases"/>
    <property type="match status" value="1"/>
</dbReference>
<feature type="domain" description="ABC transporter" evidence="9">
    <location>
        <begin position="24"/>
        <end position="274"/>
    </location>
</feature>
<evidence type="ECO:0000256" key="2">
    <source>
        <dbReference type="ARBA" id="ARBA00005417"/>
    </source>
</evidence>
<dbReference type="EMBL" id="SDKM01000013">
    <property type="protein sequence ID" value="RYP86101.1"/>
    <property type="molecule type" value="Genomic_DNA"/>
</dbReference>
<dbReference type="Gene3D" id="3.40.50.300">
    <property type="entry name" value="P-loop containing nucleotide triphosphate hydrolases"/>
    <property type="match status" value="1"/>
</dbReference>
<dbReference type="NCBIfam" id="TIGR01727">
    <property type="entry name" value="oligo_HPY"/>
    <property type="match status" value="1"/>
</dbReference>
<dbReference type="AlphaFoldDB" id="A0A4Q4ZFC2"/>
<dbReference type="OrthoDB" id="5357528at2"/>
<dbReference type="GO" id="GO:0005524">
    <property type="term" value="F:ATP binding"/>
    <property type="evidence" value="ECO:0007669"/>
    <property type="project" value="UniProtKB-KW"/>
</dbReference>
<dbReference type="InterPro" id="IPR003439">
    <property type="entry name" value="ABC_transporter-like_ATP-bd"/>
</dbReference>
<dbReference type="SMART" id="SM00382">
    <property type="entry name" value="AAA"/>
    <property type="match status" value="1"/>
</dbReference>
<reference evidence="10 11" key="1">
    <citation type="submission" date="2019-01" db="EMBL/GenBank/DDBJ databases">
        <title>Nocardioides guangzhouensis sp. nov., an actinobacterium isolated from soil.</title>
        <authorList>
            <person name="Fu Y."/>
            <person name="Cai Y."/>
            <person name="Lin Z."/>
            <person name="Chen P."/>
        </authorList>
    </citation>
    <scope>NUCLEOTIDE SEQUENCE [LARGE SCALE GENOMIC DNA]</scope>
    <source>
        <strain evidence="10 11">130</strain>
    </source>
</reference>
<evidence type="ECO:0000256" key="4">
    <source>
        <dbReference type="ARBA" id="ARBA00022475"/>
    </source>
</evidence>
<name>A0A4Q4ZFC2_9ACTN</name>
<evidence type="ECO:0000256" key="8">
    <source>
        <dbReference type="SAM" id="MobiDB-lite"/>
    </source>
</evidence>
<dbReference type="PROSITE" id="PS50893">
    <property type="entry name" value="ABC_TRANSPORTER_2"/>
    <property type="match status" value="1"/>
</dbReference>
<dbReference type="InterPro" id="IPR017871">
    <property type="entry name" value="ABC_transporter-like_CS"/>
</dbReference>
<dbReference type="InterPro" id="IPR003593">
    <property type="entry name" value="AAA+_ATPase"/>
</dbReference>
<evidence type="ECO:0000256" key="1">
    <source>
        <dbReference type="ARBA" id="ARBA00004202"/>
    </source>
</evidence>
<dbReference type="InterPro" id="IPR013563">
    <property type="entry name" value="Oligopep_ABC_C"/>
</dbReference>
<protein>
    <submittedName>
        <fullName evidence="10">ABC transporter ATP-binding protein</fullName>
    </submittedName>
</protein>
<dbReference type="CDD" id="cd03257">
    <property type="entry name" value="ABC_NikE_OppD_transporters"/>
    <property type="match status" value="1"/>
</dbReference>
<evidence type="ECO:0000256" key="3">
    <source>
        <dbReference type="ARBA" id="ARBA00022448"/>
    </source>
</evidence>
<dbReference type="Pfam" id="PF00005">
    <property type="entry name" value="ABC_tran"/>
    <property type="match status" value="1"/>
</dbReference>
<keyword evidence="6 10" id="KW-0067">ATP-binding</keyword>
<evidence type="ECO:0000256" key="7">
    <source>
        <dbReference type="ARBA" id="ARBA00023136"/>
    </source>
</evidence>
<sequence length="396" mass="43063">MPSSTRGSGSAERKTLMTSQAPLLSVKDLKVHFPTQDGIVKATDGLSFDLESGKTLGIVGESGSGKSVSSSAILGLHRGTSAKVSGEIVLNDTDLLTISDEQMRRRRGKNVAMIFQDPLSAMHPYYTVGNQIMEAYLVHNKVSKREAKTRAIEMLDRVGIPQPDRRVNDYPHQFSGGMRQRAMIAMGLINNPGLLIADEPTTALDVTVQAQILDLLQDLQREFNAAIIIITHDLGVIAEMADDVLVMYAGRAVEYGPCKEILTHPEMPYTWGLLSSVPDVTGDTDARLIPIPGLPPSLLNPPSGCAFHPRCTHKDKVKGNLCKTEMPELLPGNRGPEHTKRCHLADPEQIYFTEILPEIAPDLVEEFAEVNPDGSVGDAEPVRSSDAAAEAEEKKI</sequence>
<dbReference type="FunFam" id="3.40.50.300:FF:000016">
    <property type="entry name" value="Oligopeptide ABC transporter ATP-binding component"/>
    <property type="match status" value="1"/>
</dbReference>
<comment type="similarity">
    <text evidence="2">Belongs to the ABC transporter superfamily.</text>
</comment>
<dbReference type="PANTHER" id="PTHR43297">
    <property type="entry name" value="OLIGOPEPTIDE TRANSPORT ATP-BINDING PROTEIN APPD"/>
    <property type="match status" value="1"/>
</dbReference>
<evidence type="ECO:0000256" key="6">
    <source>
        <dbReference type="ARBA" id="ARBA00022840"/>
    </source>
</evidence>
<dbReference type="PANTHER" id="PTHR43297:SF2">
    <property type="entry name" value="DIPEPTIDE TRANSPORT ATP-BINDING PROTEIN DPPD"/>
    <property type="match status" value="1"/>
</dbReference>
<keyword evidence="11" id="KW-1185">Reference proteome</keyword>
<dbReference type="Proteomes" id="UP000295198">
    <property type="component" value="Unassembled WGS sequence"/>
</dbReference>
<dbReference type="PROSITE" id="PS00211">
    <property type="entry name" value="ABC_TRANSPORTER_1"/>
    <property type="match status" value="1"/>
</dbReference>
<evidence type="ECO:0000313" key="10">
    <source>
        <dbReference type="EMBL" id="RYP86101.1"/>
    </source>
</evidence>
<dbReference type="GO" id="GO:0016887">
    <property type="term" value="F:ATP hydrolysis activity"/>
    <property type="evidence" value="ECO:0007669"/>
    <property type="project" value="InterPro"/>
</dbReference>
<dbReference type="InterPro" id="IPR050388">
    <property type="entry name" value="ABC_Ni/Peptide_Import"/>
</dbReference>
<proteinExistence type="inferred from homology"/>
<keyword evidence="4" id="KW-1003">Cell membrane</keyword>
<comment type="caution">
    <text evidence="10">The sequence shown here is derived from an EMBL/GenBank/DDBJ whole genome shotgun (WGS) entry which is preliminary data.</text>
</comment>
<accession>A0A4Q4ZFC2</accession>
<gene>
    <name evidence="10" type="ORF">EKO23_10810</name>
</gene>
<comment type="subcellular location">
    <subcellularLocation>
        <location evidence="1">Cell membrane</location>
        <topology evidence="1">Peripheral membrane protein</topology>
    </subcellularLocation>
</comment>
<dbReference type="Pfam" id="PF08352">
    <property type="entry name" value="oligo_HPY"/>
    <property type="match status" value="1"/>
</dbReference>
<keyword evidence="7" id="KW-0472">Membrane</keyword>
<keyword evidence="5" id="KW-0547">Nucleotide-binding</keyword>
<keyword evidence="3" id="KW-0813">Transport</keyword>
<dbReference type="GO" id="GO:0005886">
    <property type="term" value="C:plasma membrane"/>
    <property type="evidence" value="ECO:0007669"/>
    <property type="project" value="UniProtKB-SubCell"/>
</dbReference>
<evidence type="ECO:0000259" key="9">
    <source>
        <dbReference type="PROSITE" id="PS50893"/>
    </source>
</evidence>